<dbReference type="Gene3D" id="1.20.1330.10">
    <property type="entry name" value="f41 fragment of flagellin, N-terminal domain"/>
    <property type="match status" value="1"/>
</dbReference>
<comment type="subcellular location">
    <subcellularLocation>
        <location evidence="3">Secreted</location>
    </subcellularLocation>
    <subcellularLocation>
        <location evidence="3">Bacterial flagellum</location>
    </subcellularLocation>
</comment>
<keyword evidence="7" id="KW-1185">Reference proteome</keyword>
<dbReference type="InterPro" id="IPR046358">
    <property type="entry name" value="Flagellin_C"/>
</dbReference>
<dbReference type="SUPFAM" id="SSF64518">
    <property type="entry name" value="Phase 1 flagellin"/>
    <property type="match status" value="1"/>
</dbReference>
<dbReference type="Pfam" id="PF00700">
    <property type="entry name" value="Flagellin_C"/>
    <property type="match status" value="1"/>
</dbReference>
<evidence type="ECO:0000313" key="6">
    <source>
        <dbReference type="EMBL" id="KAB8036459.1"/>
    </source>
</evidence>
<evidence type="ECO:0000259" key="5">
    <source>
        <dbReference type="Pfam" id="PF00700"/>
    </source>
</evidence>
<organism evidence="6 7">
    <name type="scientific">Silvanigrella paludirubra</name>
    <dbReference type="NCBI Taxonomy" id="2499159"/>
    <lineage>
        <taxon>Bacteria</taxon>
        <taxon>Pseudomonadati</taxon>
        <taxon>Bdellovibrionota</taxon>
        <taxon>Oligoflexia</taxon>
        <taxon>Silvanigrellales</taxon>
        <taxon>Silvanigrellaceae</taxon>
        <taxon>Silvanigrella</taxon>
    </lineage>
</organism>
<comment type="function">
    <text evidence="3">Flagellin is the subunit protein which polymerizes to form the filaments of bacterial flagella.</text>
</comment>
<proteinExistence type="inferred from homology"/>
<keyword evidence="3" id="KW-0964">Secreted</keyword>
<evidence type="ECO:0000259" key="4">
    <source>
        <dbReference type="Pfam" id="PF00669"/>
    </source>
</evidence>
<evidence type="ECO:0000256" key="1">
    <source>
        <dbReference type="ARBA" id="ARBA00005709"/>
    </source>
</evidence>
<dbReference type="InterPro" id="IPR042187">
    <property type="entry name" value="Flagellin_C_sub2"/>
</dbReference>
<feature type="domain" description="Flagellin C-terminal" evidence="5">
    <location>
        <begin position="228"/>
        <end position="310"/>
    </location>
</feature>
<name>A0A6N6VND9_9BACT</name>
<comment type="caution">
    <text evidence="6">The sequence shown here is derived from an EMBL/GenBank/DDBJ whole genome shotgun (WGS) entry which is preliminary data.</text>
</comment>
<dbReference type="PANTHER" id="PTHR42792:SF2">
    <property type="entry name" value="FLAGELLIN"/>
    <property type="match status" value="1"/>
</dbReference>
<dbReference type="GO" id="GO:0005198">
    <property type="term" value="F:structural molecule activity"/>
    <property type="evidence" value="ECO:0007669"/>
    <property type="project" value="UniProtKB-UniRule"/>
</dbReference>
<evidence type="ECO:0000256" key="2">
    <source>
        <dbReference type="ARBA" id="ARBA00023143"/>
    </source>
</evidence>
<dbReference type="EMBL" id="WFLM01000006">
    <property type="protein sequence ID" value="KAB8036459.1"/>
    <property type="molecule type" value="Genomic_DNA"/>
</dbReference>
<dbReference type="OrthoDB" id="5292677at2"/>
<dbReference type="Pfam" id="PF00669">
    <property type="entry name" value="Flagellin_N"/>
    <property type="match status" value="1"/>
</dbReference>
<accession>A0A6N6VND9</accession>
<evidence type="ECO:0000256" key="3">
    <source>
        <dbReference type="RuleBase" id="RU362073"/>
    </source>
</evidence>
<dbReference type="InterPro" id="IPR001492">
    <property type="entry name" value="Flagellin"/>
</dbReference>
<dbReference type="Proteomes" id="UP000437748">
    <property type="component" value="Unassembled WGS sequence"/>
</dbReference>
<keyword evidence="2 3" id="KW-0975">Bacterial flagellum</keyword>
<dbReference type="Gene3D" id="6.10.10.10">
    <property type="entry name" value="Flagellar export chaperone, C-terminal domain"/>
    <property type="match status" value="1"/>
</dbReference>
<dbReference type="GO" id="GO:0005576">
    <property type="term" value="C:extracellular region"/>
    <property type="evidence" value="ECO:0007669"/>
    <property type="project" value="UniProtKB-SubCell"/>
</dbReference>
<dbReference type="AlphaFoldDB" id="A0A6N6VND9"/>
<dbReference type="InterPro" id="IPR001029">
    <property type="entry name" value="Flagellin_N"/>
</dbReference>
<protein>
    <recommendedName>
        <fullName evidence="3">Flagellin</fullName>
    </recommendedName>
</protein>
<evidence type="ECO:0000313" key="7">
    <source>
        <dbReference type="Proteomes" id="UP000437748"/>
    </source>
</evidence>
<gene>
    <name evidence="6" type="ORF">GCL60_15120</name>
</gene>
<feature type="domain" description="Flagellin N-terminal" evidence="4">
    <location>
        <begin position="10"/>
        <end position="136"/>
    </location>
</feature>
<comment type="similarity">
    <text evidence="1 3">Belongs to the bacterial flagellin family.</text>
</comment>
<sequence>MGLRITGGVNLEGNIAKAQKEYDNSLEKLSTGVRFTRNEPMPVERSLSDNLISKMRELNVYKRNANDGLSYTEAAESNLNAISNNVIRLKELVAQSTNPALSDKERGFLFIEYQANYQSLVTTSSTASHMGRQLFSSDDDSDFEYQGIGRGNGYTTSSVHVRVSAPKISDGKDVGIISIEDLDHVKTKPNDLGIKSAEKLANAEDGVSIDDVLDNFNVSNEKELGASFDEAHSKISSFRAKFGAATSSLSSALNTINVAYENTAAANSRIRDVDYATEITNLAKAKILVQASTSLLAQRNNNSAQNILTLVKGVDKNS</sequence>
<reference evidence="6 7" key="1">
    <citation type="submission" date="2019-10" db="EMBL/GenBank/DDBJ databases">
        <title>New species of Slilvanegrellaceae.</title>
        <authorList>
            <person name="Pitt A."/>
            <person name="Hahn M.W."/>
        </authorList>
    </citation>
    <scope>NUCLEOTIDE SEQUENCE [LARGE SCALE GENOMIC DNA]</scope>
    <source>
        <strain evidence="6 7">SP-Ram-0.45-NSY-1</strain>
    </source>
</reference>
<dbReference type="PANTHER" id="PTHR42792">
    <property type="entry name" value="FLAGELLIN"/>
    <property type="match status" value="1"/>
</dbReference>
<dbReference type="GO" id="GO:0009288">
    <property type="term" value="C:bacterial-type flagellum"/>
    <property type="evidence" value="ECO:0007669"/>
    <property type="project" value="UniProtKB-SubCell"/>
</dbReference>
<dbReference type="RefSeq" id="WP_153421586.1">
    <property type="nucleotide sequence ID" value="NZ_WFLM01000006.1"/>
</dbReference>